<dbReference type="PANTHER" id="PTHR48069:SF3">
    <property type="entry name" value="DIHYDROFOLATE REDUCTASE"/>
    <property type="match status" value="1"/>
</dbReference>
<comment type="function">
    <text evidence="7">Key enzyme in folate metabolism. Catalyzes an essential reaction for de novo glycine and purine synthesis, and for DNA precursor synthesis.</text>
</comment>
<evidence type="ECO:0000256" key="2">
    <source>
        <dbReference type="ARBA" id="ARBA00009539"/>
    </source>
</evidence>
<keyword evidence="4 7" id="KW-0554">One-carbon metabolism</keyword>
<dbReference type="PIRSF" id="PIRSF000194">
    <property type="entry name" value="DHFR"/>
    <property type="match status" value="1"/>
</dbReference>
<dbReference type="EMBL" id="CP070969">
    <property type="protein sequence ID" value="QSF43371.1"/>
    <property type="molecule type" value="Genomic_DNA"/>
</dbReference>
<protein>
    <recommendedName>
        <fullName evidence="3 7">Dihydrofolate reductase</fullName>
        <ecNumber evidence="3 7">1.5.1.3</ecNumber>
    </recommendedName>
</protein>
<dbReference type="InterPro" id="IPR001796">
    <property type="entry name" value="DHFR_dom"/>
</dbReference>
<dbReference type="RefSeq" id="WP_206101004.1">
    <property type="nucleotide sequence ID" value="NZ_CP070969.1"/>
</dbReference>
<evidence type="ECO:0000256" key="3">
    <source>
        <dbReference type="ARBA" id="ARBA00012856"/>
    </source>
</evidence>
<dbReference type="InterPro" id="IPR024072">
    <property type="entry name" value="DHFR-like_dom_sf"/>
</dbReference>
<evidence type="ECO:0000256" key="7">
    <source>
        <dbReference type="PIRNR" id="PIRNR000194"/>
    </source>
</evidence>
<comment type="pathway">
    <text evidence="1 7">Cofactor biosynthesis; tetrahydrofolate biosynthesis; 5,6,7,8-tetrahydrofolate from 7,8-dihydrofolate: step 1/1.</text>
</comment>
<dbReference type="InterPro" id="IPR012259">
    <property type="entry name" value="DHFR"/>
</dbReference>
<evidence type="ECO:0000256" key="6">
    <source>
        <dbReference type="ARBA" id="ARBA00023002"/>
    </source>
</evidence>
<accession>A0ABX7L6K5</accession>
<evidence type="ECO:0000313" key="11">
    <source>
        <dbReference type="Proteomes" id="UP000663452"/>
    </source>
</evidence>
<dbReference type="SUPFAM" id="SSF53597">
    <property type="entry name" value="Dihydrofolate reductase-like"/>
    <property type="match status" value="1"/>
</dbReference>
<dbReference type="Proteomes" id="UP000663452">
    <property type="component" value="Chromosome"/>
</dbReference>
<evidence type="ECO:0000256" key="8">
    <source>
        <dbReference type="RuleBase" id="RU004474"/>
    </source>
</evidence>
<keyword evidence="5 7" id="KW-0521">NADP</keyword>
<keyword evidence="6 7" id="KW-0560">Oxidoreductase</keyword>
<organism evidence="10 11">
    <name type="scientific">Paenibacillus tianjinensis</name>
    <dbReference type="NCBI Taxonomy" id="2810347"/>
    <lineage>
        <taxon>Bacteria</taxon>
        <taxon>Bacillati</taxon>
        <taxon>Bacillota</taxon>
        <taxon>Bacilli</taxon>
        <taxon>Bacillales</taxon>
        <taxon>Paenibacillaceae</taxon>
        <taxon>Paenibacillus</taxon>
    </lineage>
</organism>
<dbReference type="Pfam" id="PF00186">
    <property type="entry name" value="DHFR_1"/>
    <property type="match status" value="1"/>
</dbReference>
<name>A0ABX7L6K5_9BACL</name>
<dbReference type="Gene3D" id="3.40.430.10">
    <property type="entry name" value="Dihydrofolate Reductase, subunit A"/>
    <property type="match status" value="1"/>
</dbReference>
<evidence type="ECO:0000313" key="10">
    <source>
        <dbReference type="EMBL" id="QSF43371.1"/>
    </source>
</evidence>
<evidence type="ECO:0000256" key="1">
    <source>
        <dbReference type="ARBA" id="ARBA00004903"/>
    </source>
</evidence>
<dbReference type="InterPro" id="IPR017925">
    <property type="entry name" value="DHFR_CS"/>
</dbReference>
<evidence type="ECO:0000256" key="5">
    <source>
        <dbReference type="ARBA" id="ARBA00022857"/>
    </source>
</evidence>
<dbReference type="PANTHER" id="PTHR48069">
    <property type="entry name" value="DIHYDROFOLATE REDUCTASE"/>
    <property type="match status" value="1"/>
</dbReference>
<evidence type="ECO:0000259" key="9">
    <source>
        <dbReference type="PROSITE" id="PS51330"/>
    </source>
</evidence>
<keyword evidence="11" id="KW-1185">Reference proteome</keyword>
<comment type="similarity">
    <text evidence="2 7 8">Belongs to the dihydrofolate reductase family.</text>
</comment>
<evidence type="ECO:0000256" key="4">
    <source>
        <dbReference type="ARBA" id="ARBA00022563"/>
    </source>
</evidence>
<feature type="domain" description="DHFR" evidence="9">
    <location>
        <begin position="4"/>
        <end position="165"/>
    </location>
</feature>
<comment type="catalytic activity">
    <reaction evidence="7">
        <text>(6S)-5,6,7,8-tetrahydrofolate + NADP(+) = 7,8-dihydrofolate + NADPH + H(+)</text>
        <dbReference type="Rhea" id="RHEA:15009"/>
        <dbReference type="ChEBI" id="CHEBI:15378"/>
        <dbReference type="ChEBI" id="CHEBI:57451"/>
        <dbReference type="ChEBI" id="CHEBI:57453"/>
        <dbReference type="ChEBI" id="CHEBI:57783"/>
        <dbReference type="ChEBI" id="CHEBI:58349"/>
        <dbReference type="EC" id="1.5.1.3"/>
    </reaction>
</comment>
<dbReference type="PROSITE" id="PS00075">
    <property type="entry name" value="DHFR_1"/>
    <property type="match status" value="1"/>
</dbReference>
<dbReference type="PROSITE" id="PS51330">
    <property type="entry name" value="DHFR_2"/>
    <property type="match status" value="1"/>
</dbReference>
<proteinExistence type="inferred from homology"/>
<dbReference type="CDD" id="cd00209">
    <property type="entry name" value="DHFR"/>
    <property type="match status" value="1"/>
</dbReference>
<sequence>MTYPLTIIVAMDRNRLIGSNNQLPWHIPADLNFFKATTLYNNVVMGKSTFESIGKSLPKRTNIILTSQKEYPIPPDGYVYDHIDDVLVHSIIDDLRSTYIIGGSSIYLQFLPYADNMIITHIDAEFEGDTYFPEYNISEWECIHERLIPKGQDTDYNLTIKRYKRFNK</sequence>
<gene>
    <name evidence="10" type="ORF">JRJ22_19080</name>
</gene>
<dbReference type="EC" id="1.5.1.3" evidence="3 7"/>
<dbReference type="PRINTS" id="PR00070">
    <property type="entry name" value="DHFR"/>
</dbReference>
<reference evidence="10 11" key="1">
    <citation type="submission" date="2021-02" db="EMBL/GenBank/DDBJ databases">
        <title>Paenibacillus tianjinensis sp. nov.</title>
        <authorList>
            <person name="Liu H."/>
        </authorList>
    </citation>
    <scope>NUCLEOTIDE SEQUENCE [LARGE SCALE GENOMIC DNA]</scope>
    <source>
        <strain evidence="10 11">TB2019</strain>
    </source>
</reference>